<accession>A0A372NWT9</accession>
<evidence type="ECO:0000313" key="4">
    <source>
        <dbReference type="Proteomes" id="UP000264217"/>
    </source>
</evidence>
<evidence type="ECO:0000256" key="1">
    <source>
        <dbReference type="SAM" id="SignalP"/>
    </source>
</evidence>
<dbReference type="AlphaFoldDB" id="A0A372NWT9"/>
<gene>
    <name evidence="3" type="ORF">D0C36_03285</name>
</gene>
<keyword evidence="4" id="KW-1185">Reference proteome</keyword>
<name>A0A372NWT9_9SPHI</name>
<keyword evidence="1" id="KW-0732">Signal</keyword>
<evidence type="ECO:0000313" key="3">
    <source>
        <dbReference type="EMBL" id="RFZ94583.1"/>
    </source>
</evidence>
<dbReference type="RefSeq" id="WP_117390144.1">
    <property type="nucleotide sequence ID" value="NZ_QWDC01000001.1"/>
</dbReference>
<evidence type="ECO:0000259" key="2">
    <source>
        <dbReference type="Pfam" id="PF16117"/>
    </source>
</evidence>
<organism evidence="3 4">
    <name type="scientific">Mucilaginibacter conchicola</name>
    <dbReference type="NCBI Taxonomy" id="2303333"/>
    <lineage>
        <taxon>Bacteria</taxon>
        <taxon>Pseudomonadati</taxon>
        <taxon>Bacteroidota</taxon>
        <taxon>Sphingobacteriia</taxon>
        <taxon>Sphingobacteriales</taxon>
        <taxon>Sphingobacteriaceae</taxon>
        <taxon>Mucilaginibacter</taxon>
    </lineage>
</organism>
<dbReference type="Proteomes" id="UP000264217">
    <property type="component" value="Unassembled WGS sequence"/>
</dbReference>
<reference evidence="3 4" key="1">
    <citation type="submission" date="2018-08" db="EMBL/GenBank/DDBJ databases">
        <title>Mucilaginibacter sp. MYSH2.</title>
        <authorList>
            <person name="Seo T."/>
        </authorList>
    </citation>
    <scope>NUCLEOTIDE SEQUENCE [LARGE SCALE GENOMIC DNA]</scope>
    <source>
        <strain evidence="3 4">MYSH2</strain>
    </source>
</reference>
<dbReference type="EMBL" id="QWDC01000001">
    <property type="protein sequence ID" value="RFZ94583.1"/>
    <property type="molecule type" value="Genomic_DNA"/>
</dbReference>
<comment type="caution">
    <text evidence="3">The sequence shown here is derived from an EMBL/GenBank/DDBJ whole genome shotgun (WGS) entry which is preliminary data.</text>
</comment>
<dbReference type="InterPro" id="IPR032269">
    <property type="entry name" value="DUF4833"/>
</dbReference>
<dbReference type="OrthoDB" id="9785831at2"/>
<feature type="signal peptide" evidence="1">
    <location>
        <begin position="1"/>
        <end position="23"/>
    </location>
</feature>
<feature type="chain" id="PRO_5016977554" evidence="1">
    <location>
        <begin position="24"/>
        <end position="201"/>
    </location>
</feature>
<sequence>MIKNLLKLFLSFTILFAGFRAGANGIALRDTLMADTIPERVAADGRAFPTPPDNPYRLFYLQRTPNINALCYDVNIDKKTGLPDEDSPVHVYWLQYAKHNGEPEELNFIQRRFAYGYSSTALGNGKYDIRLVSYKKIPFTLMKGADGKYHIFAVVSKKTIQLKSIFIQINGGSMWSPNVIFVEMKGTDPASGKEVTERFKP</sequence>
<dbReference type="Pfam" id="PF16117">
    <property type="entry name" value="DUF4833"/>
    <property type="match status" value="1"/>
</dbReference>
<protein>
    <submittedName>
        <fullName evidence="3">DUF4833 domain-containing protein</fullName>
    </submittedName>
</protein>
<proteinExistence type="predicted"/>
<feature type="domain" description="DUF4833" evidence="2">
    <location>
        <begin position="59"/>
        <end position="198"/>
    </location>
</feature>